<dbReference type="Proteomes" id="UP000633509">
    <property type="component" value="Unassembled WGS sequence"/>
</dbReference>
<evidence type="ECO:0000313" key="3">
    <source>
        <dbReference type="Proteomes" id="UP000633509"/>
    </source>
</evidence>
<sequence length="158" mass="16791">MRVPRKAILFTTALCLSGVLATPANAAAQSPEGICGAGFGRVTGGTKAVTTPSGRRYGTVYLLYNSRTQQNCVVTIKSSFTGTKTPVSAELTVMPKAIKDTKQSPTVRRDSGNFKYYAGPVKYWAKQACVKFWGTIKPLGHDPAVARGGRQSWGNCGG</sequence>
<protein>
    <recommendedName>
        <fullName evidence="4">Spore-associated protein A</fullName>
    </recommendedName>
</protein>
<evidence type="ECO:0008006" key="4">
    <source>
        <dbReference type="Google" id="ProtNLM"/>
    </source>
</evidence>
<reference evidence="2 3" key="1">
    <citation type="submission" date="2020-10" db="EMBL/GenBank/DDBJ databases">
        <title>Sequencing the genomes of 1000 actinobacteria strains.</title>
        <authorList>
            <person name="Klenk H.-P."/>
        </authorList>
    </citation>
    <scope>NUCLEOTIDE SEQUENCE [LARGE SCALE GENOMIC DNA]</scope>
    <source>
        <strain evidence="2 3">DSM 43173</strain>
    </source>
</reference>
<dbReference type="EMBL" id="JADBEK010000001">
    <property type="protein sequence ID" value="MBE1589832.1"/>
    <property type="molecule type" value="Genomic_DNA"/>
</dbReference>
<dbReference type="RefSeq" id="WP_192789809.1">
    <property type="nucleotide sequence ID" value="NZ_JADBEK010000001.1"/>
</dbReference>
<proteinExistence type="predicted"/>
<gene>
    <name evidence="2" type="ORF">H4W80_008090</name>
</gene>
<evidence type="ECO:0000256" key="1">
    <source>
        <dbReference type="SAM" id="SignalP"/>
    </source>
</evidence>
<comment type="caution">
    <text evidence="2">The sequence shown here is derived from an EMBL/GenBank/DDBJ whole genome shotgun (WGS) entry which is preliminary data.</text>
</comment>
<keyword evidence="1" id="KW-0732">Signal</keyword>
<accession>A0ABR9MA92</accession>
<evidence type="ECO:0000313" key="2">
    <source>
        <dbReference type="EMBL" id="MBE1589832.1"/>
    </source>
</evidence>
<organism evidence="2 3">
    <name type="scientific">Nonomuraea angiospora</name>
    <dbReference type="NCBI Taxonomy" id="46172"/>
    <lineage>
        <taxon>Bacteria</taxon>
        <taxon>Bacillati</taxon>
        <taxon>Actinomycetota</taxon>
        <taxon>Actinomycetes</taxon>
        <taxon>Streptosporangiales</taxon>
        <taxon>Streptosporangiaceae</taxon>
        <taxon>Nonomuraea</taxon>
    </lineage>
</organism>
<name>A0ABR9MA92_9ACTN</name>
<feature type="chain" id="PRO_5047327909" description="Spore-associated protein A" evidence="1">
    <location>
        <begin position="27"/>
        <end position="158"/>
    </location>
</feature>
<keyword evidence="3" id="KW-1185">Reference proteome</keyword>
<feature type="signal peptide" evidence="1">
    <location>
        <begin position="1"/>
        <end position="26"/>
    </location>
</feature>